<protein>
    <submittedName>
        <fullName evidence="3">Transposase IS66 family protein</fullName>
    </submittedName>
</protein>
<evidence type="ECO:0000259" key="2">
    <source>
        <dbReference type="Pfam" id="PF13817"/>
    </source>
</evidence>
<dbReference type="Proteomes" id="UP000253628">
    <property type="component" value="Unassembled WGS sequence"/>
</dbReference>
<sequence>WQALVRYLDDGRIEIDNNTAERALRGVALGRKNYLFLGSDAGGERAATMYSLLGTAKLNDINPQAYLRHVLSVIADHPVNRVDELLPWNVAL</sequence>
<dbReference type="InterPro" id="IPR004291">
    <property type="entry name" value="Transposase_IS66_central"/>
</dbReference>
<dbReference type="EMBL" id="QNRQ01000022">
    <property type="protein sequence ID" value="RBP35034.1"/>
    <property type="molecule type" value="Genomic_DNA"/>
</dbReference>
<accession>A0A366GZY0</accession>
<evidence type="ECO:0000313" key="3">
    <source>
        <dbReference type="EMBL" id="RBP35034.1"/>
    </source>
</evidence>
<dbReference type="Pfam" id="PF03050">
    <property type="entry name" value="DDE_Tnp_IS66"/>
    <property type="match status" value="1"/>
</dbReference>
<comment type="caution">
    <text evidence="3">The sequence shown here is derived from an EMBL/GenBank/DDBJ whole genome shotgun (WGS) entry which is preliminary data.</text>
</comment>
<keyword evidence="4" id="KW-1185">Reference proteome</keyword>
<dbReference type="InterPro" id="IPR052344">
    <property type="entry name" value="Transposase-related"/>
</dbReference>
<organism evidence="3 4">
    <name type="scientific">Eoetvoesiella caeni</name>
    <dbReference type="NCBI Taxonomy" id="645616"/>
    <lineage>
        <taxon>Bacteria</taxon>
        <taxon>Pseudomonadati</taxon>
        <taxon>Pseudomonadota</taxon>
        <taxon>Betaproteobacteria</taxon>
        <taxon>Burkholderiales</taxon>
        <taxon>Alcaligenaceae</taxon>
        <taxon>Eoetvoesiella</taxon>
    </lineage>
</organism>
<dbReference type="Pfam" id="PF13817">
    <property type="entry name" value="DDE_Tnp_IS66_C"/>
    <property type="match status" value="1"/>
</dbReference>
<name>A0A366GZY0_9BURK</name>
<feature type="domain" description="Transposase IS66 central" evidence="1">
    <location>
        <begin position="1"/>
        <end position="44"/>
    </location>
</feature>
<feature type="domain" description="Transposase IS66 C-terminal" evidence="2">
    <location>
        <begin position="51"/>
        <end position="88"/>
    </location>
</feature>
<gene>
    <name evidence="3" type="ORF">DFR37_12235</name>
</gene>
<dbReference type="InterPro" id="IPR039552">
    <property type="entry name" value="IS66_C"/>
</dbReference>
<dbReference type="OrthoDB" id="9794514at2"/>
<dbReference type="PANTHER" id="PTHR33678:SF1">
    <property type="entry name" value="BLL1576 PROTEIN"/>
    <property type="match status" value="1"/>
</dbReference>
<reference evidence="3 4" key="1">
    <citation type="submission" date="2018-06" db="EMBL/GenBank/DDBJ databases">
        <title>Genomic Encyclopedia of Type Strains, Phase IV (KMG-IV): sequencing the most valuable type-strain genomes for metagenomic binning, comparative biology and taxonomic classification.</title>
        <authorList>
            <person name="Goeker M."/>
        </authorList>
    </citation>
    <scope>NUCLEOTIDE SEQUENCE [LARGE SCALE GENOMIC DNA]</scope>
    <source>
        <strain evidence="3 4">DSM 25520</strain>
    </source>
</reference>
<dbReference type="RefSeq" id="WP_147251655.1">
    <property type="nucleotide sequence ID" value="NZ_QNRQ01000022.1"/>
</dbReference>
<evidence type="ECO:0000313" key="4">
    <source>
        <dbReference type="Proteomes" id="UP000253628"/>
    </source>
</evidence>
<proteinExistence type="predicted"/>
<dbReference type="AlphaFoldDB" id="A0A366GZY0"/>
<dbReference type="PANTHER" id="PTHR33678">
    <property type="entry name" value="BLL1576 PROTEIN"/>
    <property type="match status" value="1"/>
</dbReference>
<evidence type="ECO:0000259" key="1">
    <source>
        <dbReference type="Pfam" id="PF03050"/>
    </source>
</evidence>
<feature type="non-terminal residue" evidence="3">
    <location>
        <position position="1"/>
    </location>
</feature>